<accession>A0A7D9E4Q5</accession>
<name>A0A7D9E4Q5_PARCT</name>
<evidence type="ECO:0000256" key="1">
    <source>
        <dbReference type="SAM" id="MobiDB-lite"/>
    </source>
</evidence>
<protein>
    <submittedName>
        <fullName evidence="2">Uncharacterized protein</fullName>
    </submittedName>
</protein>
<feature type="non-terminal residue" evidence="2">
    <location>
        <position position="1"/>
    </location>
</feature>
<dbReference type="EMBL" id="CACRXK020003691">
    <property type="protein sequence ID" value="CAB3999871.1"/>
    <property type="molecule type" value="Genomic_DNA"/>
</dbReference>
<dbReference type="Proteomes" id="UP001152795">
    <property type="component" value="Unassembled WGS sequence"/>
</dbReference>
<evidence type="ECO:0000313" key="2">
    <source>
        <dbReference type="EMBL" id="CAB3999871.1"/>
    </source>
</evidence>
<feature type="region of interest" description="Disordered" evidence="1">
    <location>
        <begin position="229"/>
        <end position="261"/>
    </location>
</feature>
<feature type="non-terminal residue" evidence="2">
    <location>
        <position position="593"/>
    </location>
</feature>
<proteinExistence type="predicted"/>
<gene>
    <name evidence="2" type="ORF">PACLA_8A010369</name>
</gene>
<comment type="caution">
    <text evidence="2">The sequence shown here is derived from an EMBL/GenBank/DDBJ whole genome shotgun (WGS) entry which is preliminary data.</text>
</comment>
<feature type="region of interest" description="Disordered" evidence="1">
    <location>
        <begin position="285"/>
        <end position="327"/>
    </location>
</feature>
<feature type="region of interest" description="Disordered" evidence="1">
    <location>
        <begin position="1"/>
        <end position="126"/>
    </location>
</feature>
<evidence type="ECO:0000313" key="3">
    <source>
        <dbReference type="Proteomes" id="UP001152795"/>
    </source>
</evidence>
<dbReference type="OrthoDB" id="6016536at2759"/>
<organism evidence="2 3">
    <name type="scientific">Paramuricea clavata</name>
    <name type="common">Red gorgonian</name>
    <name type="synonym">Violescent sea-whip</name>
    <dbReference type="NCBI Taxonomy" id="317549"/>
    <lineage>
        <taxon>Eukaryota</taxon>
        <taxon>Metazoa</taxon>
        <taxon>Cnidaria</taxon>
        <taxon>Anthozoa</taxon>
        <taxon>Octocorallia</taxon>
        <taxon>Malacalcyonacea</taxon>
        <taxon>Plexauridae</taxon>
        <taxon>Paramuricea</taxon>
    </lineage>
</organism>
<reference evidence="2" key="1">
    <citation type="submission" date="2020-04" db="EMBL/GenBank/DDBJ databases">
        <authorList>
            <person name="Alioto T."/>
            <person name="Alioto T."/>
            <person name="Gomez Garrido J."/>
        </authorList>
    </citation>
    <scope>NUCLEOTIDE SEQUENCE</scope>
    <source>
        <strain evidence="2">A484AB</strain>
    </source>
</reference>
<sequence length="593" mass="66336">KFEEKLLARNANSSGASKRKKEGNENREVVSDLPHVPPQDEQDVAMTSNENREVVSDLPHVPPQDEQDVAMTSNENCEEVSDLPTVPLQDEQDVPLTSNENREVVSDLPHVPPQDEQDVAMTSNENCEEVSDLTIVPLQDEQDVPLTSNENCEEVSDLTIVPLQDEQDVPLTSNENCEELVSDLPHVPLEDEQDVPLTSNENCEEVSDLPTVPLQDEQDVPLTSNENREVVSDLPHVPPQDEQDVAMTSNENCEEVSDLPHVPLQDEQDVPLTSNENCEKLVSDLPHVPLQDEQDVPLTTKLRKKRGYSSSDGNSSDDEDSSDSSSLSDLWQLTRKKKHRHRKALWVDDLYSDEDDEIATADVLMLKDKESNAQAPNDEVPLRKDGKVIGRGKIMPDAKMVHGYQLIDGWVSVEIIQLYNESVECWEDFPTMSGEVEVGSFCAWPTNELDMPNSDVADMSTKRLQRQAKKKTLFVNEKTFWHGDHVNSDEDRGCTDGQIDDKSKKLVGANAENSNKQVNLKKDGKIIGTGMVMPDAKTVHGYQLTKGWVCVAIKHLKKSYVPCWEEYPTHSDEIEVGSFSAWPADQLMTPEGS</sequence>
<keyword evidence="3" id="KW-1185">Reference proteome</keyword>
<dbReference type="AlphaFoldDB" id="A0A7D9E4Q5"/>